<organism evidence="2 3">
    <name type="scientific">Mobilicoccus caccae</name>
    <dbReference type="NCBI Taxonomy" id="1859295"/>
    <lineage>
        <taxon>Bacteria</taxon>
        <taxon>Bacillati</taxon>
        <taxon>Actinomycetota</taxon>
        <taxon>Actinomycetes</taxon>
        <taxon>Micrococcales</taxon>
        <taxon>Dermatophilaceae</taxon>
        <taxon>Mobilicoccus</taxon>
    </lineage>
</organism>
<dbReference type="SUPFAM" id="SSF55729">
    <property type="entry name" value="Acyl-CoA N-acyltransferases (Nat)"/>
    <property type="match status" value="1"/>
</dbReference>
<name>A0ABQ6INU1_9MICO</name>
<dbReference type="EMBL" id="BSUO01000001">
    <property type="protein sequence ID" value="GMA39564.1"/>
    <property type="molecule type" value="Genomic_DNA"/>
</dbReference>
<dbReference type="Gene3D" id="3.40.630.30">
    <property type="match status" value="1"/>
</dbReference>
<comment type="caution">
    <text evidence="2">The sequence shown here is derived from an EMBL/GenBank/DDBJ whole genome shotgun (WGS) entry which is preliminary data.</text>
</comment>
<dbReference type="Proteomes" id="UP001157126">
    <property type="component" value="Unassembled WGS sequence"/>
</dbReference>
<accession>A0ABQ6INU1</accession>
<feature type="compositionally biased region" description="Low complexity" evidence="1">
    <location>
        <begin position="1"/>
        <end position="22"/>
    </location>
</feature>
<reference evidence="3" key="1">
    <citation type="journal article" date="2019" name="Int. J. Syst. Evol. Microbiol.">
        <title>The Global Catalogue of Microorganisms (GCM) 10K type strain sequencing project: providing services to taxonomists for standard genome sequencing and annotation.</title>
        <authorList>
            <consortium name="The Broad Institute Genomics Platform"/>
            <consortium name="The Broad Institute Genome Sequencing Center for Infectious Disease"/>
            <person name="Wu L."/>
            <person name="Ma J."/>
        </authorList>
    </citation>
    <scope>NUCLEOTIDE SEQUENCE [LARGE SCALE GENOMIC DNA]</scope>
    <source>
        <strain evidence="3">NBRC 113072</strain>
    </source>
</reference>
<evidence type="ECO:0000313" key="3">
    <source>
        <dbReference type="Proteomes" id="UP001157126"/>
    </source>
</evidence>
<evidence type="ECO:0000256" key="1">
    <source>
        <dbReference type="SAM" id="MobiDB-lite"/>
    </source>
</evidence>
<proteinExistence type="predicted"/>
<evidence type="ECO:0000313" key="2">
    <source>
        <dbReference type="EMBL" id="GMA39564.1"/>
    </source>
</evidence>
<evidence type="ECO:0008006" key="4">
    <source>
        <dbReference type="Google" id="ProtNLM"/>
    </source>
</evidence>
<keyword evidence="3" id="KW-1185">Reference proteome</keyword>
<protein>
    <recommendedName>
        <fullName evidence="4">Acetyltransferase (GNAT) family protein</fullName>
    </recommendedName>
</protein>
<feature type="region of interest" description="Disordered" evidence="1">
    <location>
        <begin position="1"/>
        <end position="30"/>
    </location>
</feature>
<sequence>MSAAISEATANSTSTSMSTTTTGPRVEPASFAAVEVEADNAPARRLYETMGFALHHRYHYRRPVGP</sequence>
<gene>
    <name evidence="2" type="ORF">GCM10025883_16090</name>
</gene>
<dbReference type="InterPro" id="IPR016181">
    <property type="entry name" value="Acyl_CoA_acyltransferase"/>
</dbReference>